<name>A0A1G8UVL0_9GAMM</name>
<accession>A0A1G8UVL0</accession>
<keyword evidence="2" id="KW-1185">Reference proteome</keyword>
<evidence type="ECO:0000313" key="1">
    <source>
        <dbReference type="EMBL" id="SDJ57823.1"/>
    </source>
</evidence>
<proteinExistence type="predicted"/>
<dbReference type="EMBL" id="FNEM01000010">
    <property type="protein sequence ID" value="SDJ57823.1"/>
    <property type="molecule type" value="Genomic_DNA"/>
</dbReference>
<organism evidence="1 2">
    <name type="scientific">Ferrimonas sediminum</name>
    <dbReference type="NCBI Taxonomy" id="718193"/>
    <lineage>
        <taxon>Bacteria</taxon>
        <taxon>Pseudomonadati</taxon>
        <taxon>Pseudomonadota</taxon>
        <taxon>Gammaproteobacteria</taxon>
        <taxon>Alteromonadales</taxon>
        <taxon>Ferrimonadaceae</taxon>
        <taxon>Ferrimonas</taxon>
    </lineage>
</organism>
<protein>
    <submittedName>
        <fullName evidence="1">Uncharacterized protein</fullName>
    </submittedName>
</protein>
<gene>
    <name evidence="1" type="ORF">SAMN04488540_11012</name>
</gene>
<dbReference type="RefSeq" id="WP_090365535.1">
    <property type="nucleotide sequence ID" value="NZ_FNEM01000010.1"/>
</dbReference>
<reference evidence="2" key="1">
    <citation type="submission" date="2016-10" db="EMBL/GenBank/DDBJ databases">
        <authorList>
            <person name="Varghese N."/>
            <person name="Submissions S."/>
        </authorList>
    </citation>
    <scope>NUCLEOTIDE SEQUENCE [LARGE SCALE GENOMIC DNA]</scope>
    <source>
        <strain evidence="2">DSM 23317</strain>
    </source>
</reference>
<sequence length="221" mass="25206">MYNDLDTELAQGSELLPDDPLLFYDHLPEELLEAVELCVVPHLYTLNQLFETTSNPGYLLEADRLAGQFSLYLPRPLQINLRRVTTQLIEGKEVGGMTLKTGLRKQATKDLDVEVMLFAVWDLVEEHGCTILEACAQVCQQFKAHCRRNNWQYSAKALAQEFSRRRESIGQQLTLVKAGLSGMPESVKLSATEDFSQQFPSIDEVEDQYKQELPLNRTIKR</sequence>
<evidence type="ECO:0000313" key="2">
    <source>
        <dbReference type="Proteomes" id="UP000199527"/>
    </source>
</evidence>
<dbReference type="Proteomes" id="UP000199527">
    <property type="component" value="Unassembled WGS sequence"/>
</dbReference>
<dbReference type="AlphaFoldDB" id="A0A1G8UVL0"/>